<dbReference type="RefSeq" id="WP_146850437.1">
    <property type="nucleotide sequence ID" value="NZ_BKAG01000012.1"/>
</dbReference>
<comment type="caution">
    <text evidence="2">The sequence shown here is derived from an EMBL/GenBank/DDBJ whole genome shotgun (WGS) entry which is preliminary data.</text>
</comment>
<feature type="signal peptide" evidence="1">
    <location>
        <begin position="1"/>
        <end position="19"/>
    </location>
</feature>
<reference evidence="2 3" key="1">
    <citation type="submission" date="2019-07" db="EMBL/GenBank/DDBJ databases">
        <title>Whole genome shotgun sequence of Brevifollis gellanilyticus NBRC 108608.</title>
        <authorList>
            <person name="Hosoyama A."/>
            <person name="Uohara A."/>
            <person name="Ohji S."/>
            <person name="Ichikawa N."/>
        </authorList>
    </citation>
    <scope>NUCLEOTIDE SEQUENCE [LARGE SCALE GENOMIC DNA]</scope>
    <source>
        <strain evidence="2 3">NBRC 108608</strain>
    </source>
</reference>
<evidence type="ECO:0000313" key="2">
    <source>
        <dbReference type="EMBL" id="GEP42861.1"/>
    </source>
</evidence>
<dbReference type="Proteomes" id="UP000321577">
    <property type="component" value="Unassembled WGS sequence"/>
</dbReference>
<proteinExistence type="predicted"/>
<evidence type="ECO:0000313" key="3">
    <source>
        <dbReference type="Proteomes" id="UP000321577"/>
    </source>
</evidence>
<dbReference type="OrthoDB" id="199992at2"/>
<organism evidence="2 3">
    <name type="scientific">Brevifollis gellanilyticus</name>
    <dbReference type="NCBI Taxonomy" id="748831"/>
    <lineage>
        <taxon>Bacteria</taxon>
        <taxon>Pseudomonadati</taxon>
        <taxon>Verrucomicrobiota</taxon>
        <taxon>Verrucomicrobiia</taxon>
        <taxon>Verrucomicrobiales</taxon>
        <taxon>Verrucomicrobiaceae</taxon>
    </lineage>
</organism>
<keyword evidence="1" id="KW-0732">Signal</keyword>
<accession>A0A512M930</accession>
<sequence length="597" mass="67190">MRSALLLTTLCLLSGSLFAEEYFSTDSRKLSQAGKAVVVTDLSKMEPASALITGKRQKGKWKMIPFTTAEMKGTALSIYGATNPPVIKLPLAEKGWHGVYVGLATTSGGFNIGGNGIKAKLSDEPVYRRMANNLALMENRRGVIQECFVTVAELKGQSLEIAPMRGLPATVCYVKLVPMTEAEVKRSQEKSKHRTSIATFDGHSWIWPFNPTTAEELAEEFRGYENTDIGKWWFQVTGSDLVCYPSKVGTYAGEGTVDFPTGAYSIYTKSLENMFKKGINPLKVARDAAKAQGTEFHVMLRPAGWVGSIPYEETFNSKFYYAHPEWRCYDKDGTPTFFMSYAVPEVRKQLIEVFRETLELQPEGVGFVFNRGMPLMLWEDAFCERFKKMHNVDAKTVDDEDPRIHATRAAIMTDFMLEVRALLDETAKKQGRTERYKISLGTFAKEPDNVRWGLDLPNWIQKGLVDDIATTWFAYHTSFTKTPGQIDMDYYRRITKDTNTKVYPMVIAWKTDKPKELCQKAAGYLLKGDAGVSIWDPQVMKGWPGGEPGNVFDVLGKLGSKDDLLRWAKTGTPTPLTIPLTRLDENYFSRWFPNTGF</sequence>
<protein>
    <recommendedName>
        <fullName evidence="4">Glycosyl hydrolase-like 10 domain-containing protein</fullName>
    </recommendedName>
</protein>
<gene>
    <name evidence="2" type="ORF">BGE01nite_21520</name>
</gene>
<evidence type="ECO:0000256" key="1">
    <source>
        <dbReference type="SAM" id="SignalP"/>
    </source>
</evidence>
<name>A0A512M930_9BACT</name>
<feature type="chain" id="PRO_5021819333" description="Glycosyl hydrolase-like 10 domain-containing protein" evidence="1">
    <location>
        <begin position="20"/>
        <end position="597"/>
    </location>
</feature>
<dbReference type="EMBL" id="BKAG01000012">
    <property type="protein sequence ID" value="GEP42861.1"/>
    <property type="molecule type" value="Genomic_DNA"/>
</dbReference>
<dbReference type="AlphaFoldDB" id="A0A512M930"/>
<keyword evidence="3" id="KW-1185">Reference proteome</keyword>
<evidence type="ECO:0008006" key="4">
    <source>
        <dbReference type="Google" id="ProtNLM"/>
    </source>
</evidence>